<reference evidence="1 2" key="1">
    <citation type="submission" date="2021-10" db="EMBL/GenBank/DDBJ databases">
        <title>Anaerobic single-cell dispensing facilitates the cultivation of human gut bacteria.</title>
        <authorList>
            <person name="Afrizal A."/>
        </authorList>
    </citation>
    <scope>NUCLEOTIDE SEQUENCE [LARGE SCALE GENOMIC DNA]</scope>
    <source>
        <strain evidence="1 2">CLA-AA-H200</strain>
    </source>
</reference>
<sequence>MSEYYKRGKDFLKKELERLKEQGLRVFINKSEDSCYGLVTDGDSIVSINHELMHTFTLTYDYPPQKGHGTGVSEFAGNSGTVNLSKNDFYRCVSYGENYAFNHDLKTYKSFDDYVQRNGTDFETFYEKF</sequence>
<proteinExistence type="predicted"/>
<accession>A0ABS8G090</accession>
<dbReference type="RefSeq" id="WP_227708678.1">
    <property type="nucleotide sequence ID" value="NZ_JAJEQX010000032.1"/>
</dbReference>
<dbReference type="EMBL" id="JAJEQX010000032">
    <property type="protein sequence ID" value="MCC2255686.1"/>
    <property type="molecule type" value="Genomic_DNA"/>
</dbReference>
<dbReference type="Proteomes" id="UP001198151">
    <property type="component" value="Unassembled WGS sequence"/>
</dbReference>
<keyword evidence="2" id="KW-1185">Reference proteome</keyword>
<evidence type="ECO:0000313" key="1">
    <source>
        <dbReference type="EMBL" id="MCC2255686.1"/>
    </source>
</evidence>
<evidence type="ECO:0000313" key="2">
    <source>
        <dbReference type="Proteomes" id="UP001198151"/>
    </source>
</evidence>
<name>A0ABS8G090_9FIRM</name>
<comment type="caution">
    <text evidence="1">The sequence shown here is derived from an EMBL/GenBank/DDBJ whole genome shotgun (WGS) entry which is preliminary data.</text>
</comment>
<organism evidence="1 2">
    <name type="scientific">Ruminococcus turbiniformis</name>
    <dbReference type="NCBI Taxonomy" id="2881258"/>
    <lineage>
        <taxon>Bacteria</taxon>
        <taxon>Bacillati</taxon>
        <taxon>Bacillota</taxon>
        <taxon>Clostridia</taxon>
        <taxon>Eubacteriales</taxon>
        <taxon>Oscillospiraceae</taxon>
        <taxon>Ruminococcus</taxon>
    </lineage>
</organism>
<protein>
    <submittedName>
        <fullName evidence="1">Uncharacterized protein</fullName>
    </submittedName>
</protein>
<gene>
    <name evidence="1" type="ORF">LKD70_14925</name>
</gene>